<gene>
    <name evidence="2" type="ORF">DB31_8294</name>
</gene>
<dbReference type="STRING" id="394096.DB31_8294"/>
<dbReference type="Proteomes" id="UP000028725">
    <property type="component" value="Unassembled WGS sequence"/>
</dbReference>
<evidence type="ECO:0000313" key="2">
    <source>
        <dbReference type="EMBL" id="KFE67811.1"/>
    </source>
</evidence>
<comment type="caution">
    <text evidence="2">The sequence shown here is derived from an EMBL/GenBank/DDBJ whole genome shotgun (WGS) entry which is preliminary data.</text>
</comment>
<dbReference type="AlphaFoldDB" id="A0A085WJE8"/>
<name>A0A085WJE8_9BACT</name>
<sequence length="58" mass="6409">MDPLFRHEPRLGIPLRAGKPADSARTAACSSSRRWTGCVRGNRVPSQELAKRGLPPKR</sequence>
<dbReference type="EMBL" id="JMCB01000007">
    <property type="protein sequence ID" value="KFE67811.1"/>
    <property type="molecule type" value="Genomic_DNA"/>
</dbReference>
<feature type="compositionally biased region" description="Low complexity" evidence="1">
    <location>
        <begin position="21"/>
        <end position="34"/>
    </location>
</feature>
<organism evidence="2 3">
    <name type="scientific">Hyalangium minutum</name>
    <dbReference type="NCBI Taxonomy" id="394096"/>
    <lineage>
        <taxon>Bacteria</taxon>
        <taxon>Pseudomonadati</taxon>
        <taxon>Myxococcota</taxon>
        <taxon>Myxococcia</taxon>
        <taxon>Myxococcales</taxon>
        <taxon>Cystobacterineae</taxon>
        <taxon>Archangiaceae</taxon>
        <taxon>Hyalangium</taxon>
    </lineage>
</organism>
<feature type="region of interest" description="Disordered" evidence="1">
    <location>
        <begin position="13"/>
        <end position="58"/>
    </location>
</feature>
<reference evidence="2 3" key="1">
    <citation type="submission" date="2014-04" db="EMBL/GenBank/DDBJ databases">
        <title>Genome assembly of Hyalangium minutum DSM 14724.</title>
        <authorList>
            <person name="Sharma G."/>
            <person name="Subramanian S."/>
        </authorList>
    </citation>
    <scope>NUCLEOTIDE SEQUENCE [LARGE SCALE GENOMIC DNA]</scope>
    <source>
        <strain evidence="2 3">DSM 14724</strain>
    </source>
</reference>
<proteinExistence type="predicted"/>
<protein>
    <submittedName>
        <fullName evidence="2">Uncharacterized protein</fullName>
    </submittedName>
</protein>
<evidence type="ECO:0000256" key="1">
    <source>
        <dbReference type="SAM" id="MobiDB-lite"/>
    </source>
</evidence>
<evidence type="ECO:0000313" key="3">
    <source>
        <dbReference type="Proteomes" id="UP000028725"/>
    </source>
</evidence>
<keyword evidence="3" id="KW-1185">Reference proteome</keyword>
<accession>A0A085WJE8</accession>